<dbReference type="InParanoid" id="A0A5J5ERU6"/>
<keyword evidence="4" id="KW-0808">Transferase</keyword>
<accession>A0A5J5ERU6</accession>
<sequence length="563" mass="60739">MPPTTTTGSKEEKREEEEEEETFTFTVFTPSAEDGVFTPPTLPQLNNLLRRSTRTLRNRLHAIAADSVFVARVGAAYGLPLVPNARAGNWYVPSPQHGQVYFKSTDGHYGRVAFSLRRLNAQLLCANQGRGAVVVDSTRRGKRFPDALAKTVPVWCAVVNALLFPERFERPVLDTIPLAVSEQERRQIEGRLEMWVEEAKMLGVDWKPMIKKPWRPIWVSPESTLPDSPPDWEAAEYTPLILCTASRMVKGEGTEGEYIQGAGDDHEGWAGECGLTPEVFWAHAKKILAAGEDEIGEAVAAAVAAGIPDASSSNGNGHLTCVRPTASVFVAARPELEAQAVPPGLLVVNCCEKPLAMKAKGNVIIHVPIAAGKKGNKALRTLVPPLLQDRRLLDSLAGEGAVFACEDGNDVAPAVAAVVLCAFFDGDGSLMETPRRKEDVDKTLVKQRLAWISTARPLANPARGLVSGVHSVLMGWEGQTETLGQAVSLDVPQPSEHPPPPPPPPPPTPLLCCRNRSTRPSRIAGNPRLASHRVIPRTSRATHLAGSCSSGRAPPRALTLADT</sequence>
<evidence type="ECO:0000256" key="1">
    <source>
        <dbReference type="SAM" id="MobiDB-lite"/>
    </source>
</evidence>
<dbReference type="Proteomes" id="UP000326924">
    <property type="component" value="Unassembled WGS sequence"/>
</dbReference>
<gene>
    <name evidence="4" type="ORF">FN846DRAFT_781079</name>
</gene>
<evidence type="ECO:0000313" key="4">
    <source>
        <dbReference type="EMBL" id="KAA8901728.1"/>
    </source>
</evidence>
<name>A0A5J5ERU6_9PEZI</name>
<dbReference type="InterPro" id="IPR007306">
    <property type="entry name" value="Rit1"/>
</dbReference>
<dbReference type="PANTHER" id="PTHR31811:SF0">
    <property type="entry name" value="TRNA A64-2'-O-RIBOSYLPHOSPHATE TRANSFERASE"/>
    <property type="match status" value="1"/>
</dbReference>
<dbReference type="Pfam" id="PF17184">
    <property type="entry name" value="Rit1_C"/>
    <property type="match status" value="1"/>
</dbReference>
<proteinExistence type="predicted"/>
<dbReference type="EMBL" id="VXIS01000142">
    <property type="protein sequence ID" value="KAA8901728.1"/>
    <property type="molecule type" value="Genomic_DNA"/>
</dbReference>
<dbReference type="InterPro" id="IPR033449">
    <property type="entry name" value="Rit1_N"/>
</dbReference>
<dbReference type="GO" id="GO:0043399">
    <property type="term" value="F:tRNA adenosine(64)-2'-O-ribosylphosphate transferase activity"/>
    <property type="evidence" value="ECO:0007669"/>
    <property type="project" value="InterPro"/>
</dbReference>
<feature type="region of interest" description="Disordered" evidence="1">
    <location>
        <begin position="1"/>
        <end position="23"/>
    </location>
</feature>
<dbReference type="GO" id="GO:0019988">
    <property type="term" value="P:charged-tRNA amino acid modification"/>
    <property type="evidence" value="ECO:0007669"/>
    <property type="project" value="InterPro"/>
</dbReference>
<feature type="domain" description="Rit1 N-terminal" evidence="3">
    <location>
        <begin position="49"/>
        <end position="303"/>
    </location>
</feature>
<dbReference type="GO" id="GO:0005737">
    <property type="term" value="C:cytoplasm"/>
    <property type="evidence" value="ECO:0007669"/>
    <property type="project" value="TreeGrafter"/>
</dbReference>
<evidence type="ECO:0000259" key="2">
    <source>
        <dbReference type="Pfam" id="PF04179"/>
    </source>
</evidence>
<feature type="compositionally biased region" description="Pro residues" evidence="1">
    <location>
        <begin position="495"/>
        <end position="508"/>
    </location>
</feature>
<dbReference type="AlphaFoldDB" id="A0A5J5ERU6"/>
<dbReference type="FunCoup" id="A0A5J5ERU6">
    <property type="interactions" value="53"/>
</dbReference>
<dbReference type="InterPro" id="IPR033421">
    <property type="entry name" value="Rit1_DUSP-like"/>
</dbReference>
<evidence type="ECO:0000259" key="3">
    <source>
        <dbReference type="Pfam" id="PF17184"/>
    </source>
</evidence>
<feature type="region of interest" description="Disordered" evidence="1">
    <location>
        <begin position="516"/>
        <end position="563"/>
    </location>
</feature>
<dbReference type="OrthoDB" id="45256at2759"/>
<organism evidence="4 5">
    <name type="scientific">Sphaerosporella brunnea</name>
    <dbReference type="NCBI Taxonomy" id="1250544"/>
    <lineage>
        <taxon>Eukaryota</taxon>
        <taxon>Fungi</taxon>
        <taxon>Dikarya</taxon>
        <taxon>Ascomycota</taxon>
        <taxon>Pezizomycotina</taxon>
        <taxon>Pezizomycetes</taxon>
        <taxon>Pezizales</taxon>
        <taxon>Pyronemataceae</taxon>
        <taxon>Sphaerosporella</taxon>
    </lineage>
</organism>
<feature type="region of interest" description="Disordered" evidence="1">
    <location>
        <begin position="489"/>
        <end position="508"/>
    </location>
</feature>
<dbReference type="PANTHER" id="PTHR31811">
    <property type="entry name" value="TRNA A64-2'-O-RIBOSYLPHOSPHATE TRANSFERASE"/>
    <property type="match status" value="1"/>
</dbReference>
<comment type="caution">
    <text evidence="4">The sequence shown here is derived from an EMBL/GenBank/DDBJ whole genome shotgun (WGS) entry which is preliminary data.</text>
</comment>
<keyword evidence="5" id="KW-1185">Reference proteome</keyword>
<feature type="domain" description="Rit1 DUSP-like" evidence="2">
    <location>
        <begin position="364"/>
        <end position="473"/>
    </location>
</feature>
<dbReference type="Pfam" id="PF04179">
    <property type="entry name" value="Init_tRNA_PT"/>
    <property type="match status" value="1"/>
</dbReference>
<evidence type="ECO:0000313" key="5">
    <source>
        <dbReference type="Proteomes" id="UP000326924"/>
    </source>
</evidence>
<reference evidence="4 5" key="1">
    <citation type="submission" date="2019-09" db="EMBL/GenBank/DDBJ databases">
        <title>Draft genome of the ectomycorrhizal ascomycete Sphaerosporella brunnea.</title>
        <authorList>
            <consortium name="DOE Joint Genome Institute"/>
            <person name="Benucci G.M."/>
            <person name="Marozzi G."/>
            <person name="Antonielli L."/>
            <person name="Sanchez S."/>
            <person name="Marco P."/>
            <person name="Wang X."/>
            <person name="Falini L.B."/>
            <person name="Barry K."/>
            <person name="Haridas S."/>
            <person name="Lipzen A."/>
            <person name="Labutti K."/>
            <person name="Grigoriev I.V."/>
            <person name="Murat C."/>
            <person name="Martin F."/>
            <person name="Albertini E."/>
            <person name="Donnini D."/>
            <person name="Bonito G."/>
        </authorList>
    </citation>
    <scope>NUCLEOTIDE SEQUENCE [LARGE SCALE GENOMIC DNA]</scope>
    <source>
        <strain evidence="4 5">Sb_GMNB300</strain>
    </source>
</reference>
<protein>
    <submittedName>
        <fullName evidence="4">Initiator tRNA phosphoribosyl transferase-domain-containing protein</fullName>
    </submittedName>
</protein>